<evidence type="ECO:0000256" key="1">
    <source>
        <dbReference type="SAM" id="MobiDB-lite"/>
    </source>
</evidence>
<feature type="region of interest" description="Disordered" evidence="1">
    <location>
        <begin position="1"/>
        <end position="75"/>
    </location>
</feature>
<proteinExistence type="predicted"/>
<sequence>MWCRWSRPSPAAASARWAPTSGWWPRPATPSVRPMPTTPASSISTRRRATPRARWSSAATWKSSVPSAPGAATAACSTTCPIGAPSWGWPCSTTRPTATARARPKRRATATSSPRATPWCGAPGSPTWRREPAARCSRCRWCPTAGA</sequence>
<name>A0A645JEF8_9ZZZZ</name>
<feature type="compositionally biased region" description="Polar residues" evidence="1">
    <location>
        <begin position="57"/>
        <end position="66"/>
    </location>
</feature>
<reference evidence="2" key="1">
    <citation type="submission" date="2019-08" db="EMBL/GenBank/DDBJ databases">
        <authorList>
            <person name="Kucharzyk K."/>
            <person name="Murdoch R.W."/>
            <person name="Higgins S."/>
            <person name="Loffler F."/>
        </authorList>
    </citation>
    <scope>NUCLEOTIDE SEQUENCE</scope>
</reference>
<comment type="caution">
    <text evidence="2">The sequence shown here is derived from an EMBL/GenBank/DDBJ whole genome shotgun (WGS) entry which is preliminary data.</text>
</comment>
<organism evidence="2">
    <name type="scientific">bioreactor metagenome</name>
    <dbReference type="NCBI Taxonomy" id="1076179"/>
    <lineage>
        <taxon>unclassified sequences</taxon>
        <taxon>metagenomes</taxon>
        <taxon>ecological metagenomes</taxon>
    </lineage>
</organism>
<feature type="region of interest" description="Disordered" evidence="1">
    <location>
        <begin position="91"/>
        <end position="130"/>
    </location>
</feature>
<evidence type="ECO:0000313" key="2">
    <source>
        <dbReference type="EMBL" id="MPN62098.1"/>
    </source>
</evidence>
<dbReference type="AlphaFoldDB" id="A0A645JEF8"/>
<gene>
    <name evidence="2" type="ORF">SDC9_209844</name>
</gene>
<feature type="compositionally biased region" description="Low complexity" evidence="1">
    <location>
        <begin position="1"/>
        <end position="19"/>
    </location>
</feature>
<accession>A0A645JEF8</accession>
<protein>
    <submittedName>
        <fullName evidence="2">Uncharacterized protein</fullName>
    </submittedName>
</protein>
<dbReference type="EMBL" id="VSSQ01139633">
    <property type="protein sequence ID" value="MPN62098.1"/>
    <property type="molecule type" value="Genomic_DNA"/>
</dbReference>